<evidence type="ECO:0000256" key="1">
    <source>
        <dbReference type="ARBA" id="ARBA00022517"/>
    </source>
</evidence>
<dbReference type="OrthoDB" id="9811910at2"/>
<evidence type="ECO:0000313" key="4">
    <source>
        <dbReference type="Proteomes" id="UP000011910"/>
    </source>
</evidence>
<gene>
    <name evidence="2" type="primary">rbfA</name>
    <name evidence="3" type="ORF">ADICEAN_00496</name>
</gene>
<dbReference type="InterPro" id="IPR023799">
    <property type="entry name" value="RbfA_dom_sf"/>
</dbReference>
<dbReference type="STRING" id="1279009.ADICEAN_00496"/>
<keyword evidence="2" id="KW-0963">Cytoplasm</keyword>
<dbReference type="GO" id="GO:0005829">
    <property type="term" value="C:cytosol"/>
    <property type="evidence" value="ECO:0007669"/>
    <property type="project" value="TreeGrafter"/>
</dbReference>
<keyword evidence="4" id="KW-1185">Reference proteome</keyword>
<protein>
    <recommendedName>
        <fullName evidence="2">Ribosome-binding factor A</fullName>
    </recommendedName>
</protein>
<dbReference type="SUPFAM" id="SSF89919">
    <property type="entry name" value="Ribosome-binding factor A, RbfA"/>
    <property type="match status" value="1"/>
</dbReference>
<dbReference type="InterPro" id="IPR000238">
    <property type="entry name" value="RbfA"/>
</dbReference>
<name>M7N6W1_9BACT</name>
<dbReference type="PANTHER" id="PTHR33515">
    <property type="entry name" value="RIBOSOME-BINDING FACTOR A, CHLOROPLASTIC-RELATED"/>
    <property type="match status" value="1"/>
</dbReference>
<evidence type="ECO:0000313" key="3">
    <source>
        <dbReference type="EMBL" id="EMR04333.1"/>
    </source>
</evidence>
<dbReference type="GO" id="GO:0043024">
    <property type="term" value="F:ribosomal small subunit binding"/>
    <property type="evidence" value="ECO:0007669"/>
    <property type="project" value="TreeGrafter"/>
</dbReference>
<dbReference type="AlphaFoldDB" id="M7N6W1"/>
<dbReference type="eggNOG" id="COG0858">
    <property type="taxonomic scope" value="Bacteria"/>
</dbReference>
<reference evidence="3 4" key="1">
    <citation type="journal article" date="2013" name="Genome Announc.">
        <title>Draft Genome Sequence of Cesiribacter andamanensis Strain AMV16T, Isolated from a Soil Sample from a Mud Volcano in the Andaman Islands, India.</title>
        <authorList>
            <person name="Shivaji S."/>
            <person name="Ara S."/>
            <person name="Begum Z."/>
            <person name="Srinivas T.N."/>
            <person name="Singh A."/>
            <person name="Kumar Pinnaka A."/>
        </authorList>
    </citation>
    <scope>NUCLEOTIDE SEQUENCE [LARGE SCALE GENOMIC DNA]</scope>
    <source>
        <strain evidence="3 4">AMV16</strain>
    </source>
</reference>
<keyword evidence="1 2" id="KW-0690">Ribosome biogenesis</keyword>
<sequence length="130" mass="15005">MSESKRQQKFGRLMQKELSEIFQRDIPHLFKNTMVTVADVHVSPDLSVVKASLSFMLAPNPQLLLDTVNERKSEIRNMLGRRIRKEVRHIPELVFFLNEGADYAAHMDRVISNLDIPPVAMEKNTSDEEE</sequence>
<dbReference type="Pfam" id="PF02033">
    <property type="entry name" value="RBFA"/>
    <property type="match status" value="1"/>
</dbReference>
<dbReference type="EMBL" id="AODQ01000007">
    <property type="protein sequence ID" value="EMR04333.1"/>
    <property type="molecule type" value="Genomic_DNA"/>
</dbReference>
<organism evidence="3 4">
    <name type="scientific">Cesiribacter andamanensis AMV16</name>
    <dbReference type="NCBI Taxonomy" id="1279009"/>
    <lineage>
        <taxon>Bacteria</taxon>
        <taxon>Pseudomonadati</taxon>
        <taxon>Bacteroidota</taxon>
        <taxon>Cytophagia</taxon>
        <taxon>Cytophagales</taxon>
        <taxon>Cesiribacteraceae</taxon>
        <taxon>Cesiribacter</taxon>
    </lineage>
</organism>
<dbReference type="RefSeq" id="WP_009193903.1">
    <property type="nucleotide sequence ID" value="NZ_AODQ01000007.1"/>
</dbReference>
<comment type="similarity">
    <text evidence="2">Belongs to the RbfA family.</text>
</comment>
<dbReference type="PANTHER" id="PTHR33515:SF1">
    <property type="entry name" value="RIBOSOME-BINDING FACTOR A, CHLOROPLASTIC-RELATED"/>
    <property type="match status" value="1"/>
</dbReference>
<dbReference type="HAMAP" id="MF_00003">
    <property type="entry name" value="RbfA"/>
    <property type="match status" value="1"/>
</dbReference>
<dbReference type="Gene3D" id="3.30.300.20">
    <property type="match status" value="1"/>
</dbReference>
<proteinExistence type="inferred from homology"/>
<comment type="subcellular location">
    <subcellularLocation>
        <location evidence="2">Cytoplasm</location>
    </subcellularLocation>
</comment>
<dbReference type="GO" id="GO:0030490">
    <property type="term" value="P:maturation of SSU-rRNA"/>
    <property type="evidence" value="ECO:0007669"/>
    <property type="project" value="UniProtKB-UniRule"/>
</dbReference>
<dbReference type="Proteomes" id="UP000011910">
    <property type="component" value="Unassembled WGS sequence"/>
</dbReference>
<comment type="subunit">
    <text evidence="2">Monomer. Binds 30S ribosomal subunits, but not 50S ribosomal subunits or 70S ribosomes.</text>
</comment>
<comment type="caution">
    <text evidence="3">The sequence shown here is derived from an EMBL/GenBank/DDBJ whole genome shotgun (WGS) entry which is preliminary data.</text>
</comment>
<dbReference type="InterPro" id="IPR015946">
    <property type="entry name" value="KH_dom-like_a/b"/>
</dbReference>
<comment type="function">
    <text evidence="2">One of several proteins that assist in the late maturation steps of the functional core of the 30S ribosomal subunit. Associates with free 30S ribosomal subunits (but not with 30S subunits that are part of 70S ribosomes or polysomes). Required for efficient processing of 16S rRNA. May interact with the 5'-terminal helix region of 16S rRNA.</text>
</comment>
<accession>M7N6W1</accession>
<evidence type="ECO:0000256" key="2">
    <source>
        <dbReference type="HAMAP-Rule" id="MF_00003"/>
    </source>
</evidence>